<proteinExistence type="predicted"/>
<evidence type="ECO:0000313" key="1">
    <source>
        <dbReference type="EMBL" id="QCZ53496.1"/>
    </source>
</evidence>
<dbReference type="EMBL" id="CP031198">
    <property type="protein sequence ID" value="QCZ53496.1"/>
    <property type="molecule type" value="Genomic_DNA"/>
</dbReference>
<dbReference type="Proteomes" id="UP000307074">
    <property type="component" value="Chromosome"/>
</dbReference>
<reference evidence="1 2" key="1">
    <citation type="submission" date="2018-07" db="EMBL/GenBank/DDBJ databases">
        <authorList>
            <person name="Feyereisen M."/>
        </authorList>
    </citation>
    <scope>NUCLEOTIDE SEQUENCE [LARGE SCALE GENOMIC DNA]</scope>
    <source>
        <strain evidence="1 2">UCCLBBS449</strain>
    </source>
</reference>
<name>A0A1X0XMV4_LEVBR</name>
<organism evidence="1 2">
    <name type="scientific">Levilactobacillus brevis</name>
    <name type="common">Lactobacillus brevis</name>
    <dbReference type="NCBI Taxonomy" id="1580"/>
    <lineage>
        <taxon>Bacteria</taxon>
        <taxon>Bacillati</taxon>
        <taxon>Bacillota</taxon>
        <taxon>Bacilli</taxon>
        <taxon>Lactobacillales</taxon>
        <taxon>Lactobacillaceae</taxon>
        <taxon>Levilactobacillus</taxon>
    </lineage>
</organism>
<accession>A0A1X0XMV4</accession>
<evidence type="ECO:0000313" key="2">
    <source>
        <dbReference type="Proteomes" id="UP000307074"/>
    </source>
</evidence>
<sequence>MLINRRLLRKVFSDLKFAANEIVYNASGGMRVSYSRPFYRVVAFVLGLMLLVIPLTAQYSNFAIPAIILGLVYVYYMWVVSLLHKRARVFIRLFIHLIYTTIAVRTMYVACDHIFMMHNLISWIDMLFALVAFGIFGIKTVIIFVNNYDDIISLLH</sequence>
<gene>
    <name evidence="1" type="ORF">UCCLBBS449_1559</name>
</gene>
<protein>
    <submittedName>
        <fullName evidence="1">Uncharacterized protein</fullName>
    </submittedName>
</protein>
<dbReference type="AlphaFoldDB" id="A0A1X0XMV4"/>